<keyword evidence="3" id="KW-1185">Reference proteome</keyword>
<protein>
    <submittedName>
        <fullName evidence="2">DUF4956 domain-containing protein</fullName>
    </submittedName>
</protein>
<gene>
    <name evidence="2" type="ORF">MACH16_01010</name>
</gene>
<dbReference type="EMBL" id="AP027271">
    <property type="protein sequence ID" value="BDX01353.1"/>
    <property type="molecule type" value="Genomic_DNA"/>
</dbReference>
<dbReference type="Proteomes" id="UP001307608">
    <property type="component" value="Chromosome"/>
</dbReference>
<keyword evidence="1" id="KW-0812">Transmembrane</keyword>
<proteinExistence type="predicted"/>
<accession>A0ABM8F8T6</accession>
<keyword evidence="1" id="KW-0472">Membrane</keyword>
<dbReference type="InterPro" id="IPR032531">
    <property type="entry name" value="DUF4956"/>
</dbReference>
<feature type="transmembrane region" description="Helical" evidence="1">
    <location>
        <begin position="128"/>
        <end position="152"/>
    </location>
</feature>
<evidence type="ECO:0000313" key="3">
    <source>
        <dbReference type="Proteomes" id="UP001307608"/>
    </source>
</evidence>
<name>A0ABM8F8T6_9GAMM</name>
<feature type="transmembrane region" description="Helical" evidence="1">
    <location>
        <begin position="64"/>
        <end position="92"/>
    </location>
</feature>
<sequence length="229" mass="25635">MDSTNLSQILNNSLLFSENTMSVLQILLSLSITFLMAMFIYFIYKRTYNGVLYSQNFNITLVMTAIAINAIVIGISGNLMLSLGMVGALSIIRFRTAVKDPRDTAFIFWSIMVGIANGVAYYELSFIASIFIAIVLWGLSRSVTFEPAYMLIIKYPRSSDWASVQNILDDRKLVNSYLTRSDTLKGDVVERVTEVKIKRGQQEPLLTQLRSCASINSCVLLSSNGEFTE</sequence>
<dbReference type="RefSeq" id="WP_265729618.1">
    <property type="nucleotide sequence ID" value="NZ_AP027271.1"/>
</dbReference>
<evidence type="ECO:0000313" key="2">
    <source>
        <dbReference type="EMBL" id="BDX01353.1"/>
    </source>
</evidence>
<dbReference type="Pfam" id="PF16316">
    <property type="entry name" value="DUF4956"/>
    <property type="match status" value="1"/>
</dbReference>
<reference evidence="2 3" key="1">
    <citation type="submission" date="2023-01" db="EMBL/GenBank/DDBJ databases">
        <title>Complete genome sequence of Marinomonas pontica strain 200518_36.</title>
        <authorList>
            <person name="Ueki S."/>
            <person name="Gajardo G."/>
            <person name="Maruyama F."/>
        </authorList>
    </citation>
    <scope>NUCLEOTIDE SEQUENCE [LARGE SCALE GENOMIC DNA]</scope>
    <source>
        <strain evidence="2 3">200518_36</strain>
    </source>
</reference>
<feature type="transmembrane region" description="Helical" evidence="1">
    <location>
        <begin position="21"/>
        <end position="44"/>
    </location>
</feature>
<keyword evidence="1" id="KW-1133">Transmembrane helix</keyword>
<evidence type="ECO:0000256" key="1">
    <source>
        <dbReference type="SAM" id="Phobius"/>
    </source>
</evidence>
<organism evidence="2 3">
    <name type="scientific">Marinomonas pontica</name>
    <dbReference type="NCBI Taxonomy" id="264739"/>
    <lineage>
        <taxon>Bacteria</taxon>
        <taxon>Pseudomonadati</taxon>
        <taxon>Pseudomonadota</taxon>
        <taxon>Gammaproteobacteria</taxon>
        <taxon>Oceanospirillales</taxon>
        <taxon>Oceanospirillaceae</taxon>
        <taxon>Marinomonas</taxon>
    </lineage>
</organism>